<dbReference type="PANTHER" id="PTHR34894:SF5">
    <property type="entry name" value="EF-HAND DOMAIN-CONTAINING PROTEIN"/>
    <property type="match status" value="1"/>
</dbReference>
<feature type="region of interest" description="Disordered" evidence="2">
    <location>
        <begin position="395"/>
        <end position="420"/>
    </location>
</feature>
<feature type="region of interest" description="Disordered" evidence="2">
    <location>
        <begin position="598"/>
        <end position="635"/>
    </location>
</feature>
<reference evidence="3" key="1">
    <citation type="submission" date="2021-09" db="EMBL/GenBank/DDBJ databases">
        <authorList>
            <consortium name="AG Swart"/>
            <person name="Singh M."/>
            <person name="Singh A."/>
            <person name="Seah K."/>
            <person name="Emmerich C."/>
        </authorList>
    </citation>
    <scope>NUCLEOTIDE SEQUENCE</scope>
    <source>
        <strain evidence="3">ATCC30299</strain>
    </source>
</reference>
<evidence type="ECO:0000256" key="2">
    <source>
        <dbReference type="SAM" id="MobiDB-lite"/>
    </source>
</evidence>
<evidence type="ECO:0000256" key="1">
    <source>
        <dbReference type="SAM" id="Coils"/>
    </source>
</evidence>
<name>A0AAU9K1G8_9CILI</name>
<feature type="compositionally biased region" description="Basic and acidic residues" evidence="2">
    <location>
        <begin position="707"/>
        <end position="716"/>
    </location>
</feature>
<organism evidence="3 4">
    <name type="scientific">Blepharisma stoltei</name>
    <dbReference type="NCBI Taxonomy" id="1481888"/>
    <lineage>
        <taxon>Eukaryota</taxon>
        <taxon>Sar</taxon>
        <taxon>Alveolata</taxon>
        <taxon>Ciliophora</taxon>
        <taxon>Postciliodesmatophora</taxon>
        <taxon>Heterotrichea</taxon>
        <taxon>Heterotrichida</taxon>
        <taxon>Blepharismidae</taxon>
        <taxon>Blepharisma</taxon>
    </lineage>
</organism>
<comment type="caution">
    <text evidence="3">The sequence shown here is derived from an EMBL/GenBank/DDBJ whole genome shotgun (WGS) entry which is preliminary data.</text>
</comment>
<feature type="region of interest" description="Disordered" evidence="2">
    <location>
        <begin position="650"/>
        <end position="716"/>
    </location>
</feature>
<sequence length="1313" mass="151052">MKKSPSKKSPIGLHIEIKPKSQNEDLVKVLFPIITSRESLKTSKNYKLENILMGQQSQNIFDFGHLSEHKRFGSLEHDRIRELLKTEKKRDQARLSSLKPTRDISHIKDKQSLNLDLLNAVEFPTDLLQLKALYESSDTRGVPMIVGSNGNLNPMFCKKESCISRVLATNQISTRTVKLNPSASVGSFTENYNESPTPHSIDTFERLHLGNPTGRQDIENLWKWYNYMKNKYIEADYEDLESAELIYEMCSRELVRQVSVQCVERGDLLKELFIKFPEVYIKKNDKLKEEMNELRDKFEEEKSAIRSLLEKEISNINAKLKEKESLLHMEKDSKIRAQGNALFFKKKLDEFIHKYFKGNNDRNRSNYDAHLAWQLKKIARPHNPDELSKVFWKEEENKEQGNNEDIKENKSDQNNEKTSISQMPTIMEEIPNFEEFLNMKDHVECTDREMQTDEIEEELKTELSYDTKDVQTTLIIEATMESDGTKMIDDIDKSGMSMFDDRNNEAPLINENQKNTENSGNSGNVDSETISAVKNDEEALNDSSIGNEILNTSTKSDGEIPIKAVISRTPSFLLIPNESPNTSIEGEFKKENKKIRRNSFIPPQANNEATKKEKKNKKVIKRKSPAPKPPKKFSAAGVKTITEIIISPISSPEMDEINKEKAEEAKEEAASKLDIKNQKMSLTPTSKKEKSVNLQIKAKSDNNAQSKNKEKQKKEEIEKLEKEIKEKKKILEILDKDIAQKQKMIESVDYEEPLSAGLRGGISPINKKSAFFQSKSGKNKAQSPRFSLRNEESNFMSGQDFAEIIPEGVEISSWKAGFNTGYEKGRVDGFSDGEKLGYEQGQTDGYLQAIKEQSEENEKDSAWSEENQKDTNSFSLDYNEADEATNERKMSLYNAHLKKNLKKSGKESTKFSEFNFAHSELQNAARKVNPAPMLLQKFLEKKLDAIKKKSKMSRRMVNRIASSILLECVNKIKNDEGFEGLLEETYNEFANKYTLRNVGEKKFLEFVASLIKNSDFKRPIIYMRFIGCGKFINSHNYSKQSFLFYINCYQFMLNSKIGIVVGYDDSADKQMFPTARAIECIKESFEGLVGKHTITNMVNDVENNSQNDPKRINGNGLIELEYLLEIITENYEIYQSSLKEGVMDILSSLGEDKNETIIVQEFLIWVKYISPDRIKFEGNEIQLIEPHYISRINVKQNSLPITNREQISREELIQNCIEKNLLSKNDIKEFLAANECIKNSKEEIDAKIAELNDILQKMKSEPEKKWKISFESIFEEKLNYFASAIQSEKILDFTLPLKIIDLELNKYKQDFNL</sequence>
<protein>
    <submittedName>
        <fullName evidence="3">Uncharacterized protein</fullName>
    </submittedName>
</protein>
<keyword evidence="1" id="KW-0175">Coiled coil</keyword>
<feature type="compositionally biased region" description="Basic and acidic residues" evidence="2">
    <location>
        <begin position="853"/>
        <end position="869"/>
    </location>
</feature>
<dbReference type="EMBL" id="CAJZBQ010000054">
    <property type="protein sequence ID" value="CAG9332090.1"/>
    <property type="molecule type" value="Genomic_DNA"/>
</dbReference>
<accession>A0AAU9K1G8</accession>
<proteinExistence type="predicted"/>
<keyword evidence="4" id="KW-1185">Reference proteome</keyword>
<evidence type="ECO:0000313" key="4">
    <source>
        <dbReference type="Proteomes" id="UP001162131"/>
    </source>
</evidence>
<feature type="compositionally biased region" description="Basic and acidic residues" evidence="2">
    <location>
        <begin position="395"/>
        <end position="415"/>
    </location>
</feature>
<gene>
    <name evidence="3" type="ORF">BSTOLATCC_MIC55545</name>
</gene>
<dbReference type="Proteomes" id="UP001162131">
    <property type="component" value="Unassembled WGS sequence"/>
</dbReference>
<feature type="compositionally biased region" description="Basic and acidic residues" evidence="2">
    <location>
        <begin position="656"/>
        <end position="677"/>
    </location>
</feature>
<evidence type="ECO:0000313" key="3">
    <source>
        <dbReference type="EMBL" id="CAG9332090.1"/>
    </source>
</evidence>
<dbReference type="PANTHER" id="PTHR34894">
    <property type="entry name" value="SAM-DEPENDENT METHYLTRANSFERASE RSMI, CONSERVED SITE"/>
    <property type="match status" value="1"/>
</dbReference>
<feature type="compositionally biased region" description="Basic residues" evidence="2">
    <location>
        <begin position="612"/>
        <end position="631"/>
    </location>
</feature>
<feature type="region of interest" description="Disordered" evidence="2">
    <location>
        <begin position="853"/>
        <end position="876"/>
    </location>
</feature>
<feature type="coiled-coil region" evidence="1">
    <location>
        <begin position="281"/>
        <end position="326"/>
    </location>
</feature>